<gene>
    <name evidence="2" type="ORF">FQA47_001146</name>
</gene>
<keyword evidence="1" id="KW-0472">Membrane</keyword>
<dbReference type="EMBL" id="WKFB01000510">
    <property type="protein sequence ID" value="KAF6720962.1"/>
    <property type="molecule type" value="Genomic_DNA"/>
</dbReference>
<evidence type="ECO:0000256" key="1">
    <source>
        <dbReference type="SAM" id="Phobius"/>
    </source>
</evidence>
<protein>
    <submittedName>
        <fullName evidence="2">Uncharacterized protein</fullName>
    </submittedName>
</protein>
<accession>A0A834F7G3</accession>
<sequence length="72" mass="7933">MDASCCTGEAPAPASRFPSRFKDPVRAMMTQIPDLRWEVRGSRGRPALLLIIIIIITALPPLFISPENEPSN</sequence>
<dbReference type="AlphaFoldDB" id="A0A834F7G3"/>
<name>A0A834F7G3_ORYME</name>
<proteinExistence type="predicted"/>
<comment type="caution">
    <text evidence="2">The sequence shown here is derived from an EMBL/GenBank/DDBJ whole genome shotgun (WGS) entry which is preliminary data.</text>
</comment>
<dbReference type="Proteomes" id="UP000646548">
    <property type="component" value="Unassembled WGS sequence"/>
</dbReference>
<evidence type="ECO:0000313" key="3">
    <source>
        <dbReference type="Proteomes" id="UP000646548"/>
    </source>
</evidence>
<organism evidence="2 3">
    <name type="scientific">Oryzias melastigma</name>
    <name type="common">Marine medaka</name>
    <dbReference type="NCBI Taxonomy" id="30732"/>
    <lineage>
        <taxon>Eukaryota</taxon>
        <taxon>Metazoa</taxon>
        <taxon>Chordata</taxon>
        <taxon>Craniata</taxon>
        <taxon>Vertebrata</taxon>
        <taxon>Euteleostomi</taxon>
        <taxon>Actinopterygii</taxon>
        <taxon>Neopterygii</taxon>
        <taxon>Teleostei</taxon>
        <taxon>Neoteleostei</taxon>
        <taxon>Acanthomorphata</taxon>
        <taxon>Ovalentaria</taxon>
        <taxon>Atherinomorphae</taxon>
        <taxon>Beloniformes</taxon>
        <taxon>Adrianichthyidae</taxon>
        <taxon>Oryziinae</taxon>
        <taxon>Oryzias</taxon>
    </lineage>
</organism>
<feature type="transmembrane region" description="Helical" evidence="1">
    <location>
        <begin position="46"/>
        <end position="64"/>
    </location>
</feature>
<keyword evidence="1" id="KW-0812">Transmembrane</keyword>
<reference evidence="2" key="1">
    <citation type="journal article" name="BMC Genomics">
        <title>Long-read sequencing and de novo genome assembly of marine medaka (Oryzias melastigma).</title>
        <authorList>
            <person name="Liang P."/>
            <person name="Saqib H.S.A."/>
            <person name="Ni X."/>
            <person name="Shen Y."/>
        </authorList>
    </citation>
    <scope>NUCLEOTIDE SEQUENCE</scope>
    <source>
        <strain evidence="2">Bigg-433</strain>
    </source>
</reference>
<keyword evidence="1" id="KW-1133">Transmembrane helix</keyword>
<evidence type="ECO:0000313" key="2">
    <source>
        <dbReference type="EMBL" id="KAF6720962.1"/>
    </source>
</evidence>